<evidence type="ECO:0000313" key="2">
    <source>
        <dbReference type="Proteomes" id="UP000573327"/>
    </source>
</evidence>
<keyword evidence="2" id="KW-1185">Reference proteome</keyword>
<gene>
    <name evidence="1" type="ORF">F4556_006946</name>
</gene>
<dbReference type="EMBL" id="JACHJR010000001">
    <property type="protein sequence ID" value="MBB4951411.1"/>
    <property type="molecule type" value="Genomic_DNA"/>
</dbReference>
<reference evidence="1 2" key="1">
    <citation type="submission" date="2020-08" db="EMBL/GenBank/DDBJ databases">
        <title>Sequencing the genomes of 1000 actinobacteria strains.</title>
        <authorList>
            <person name="Klenk H.-P."/>
        </authorList>
    </citation>
    <scope>NUCLEOTIDE SEQUENCE [LARGE SCALE GENOMIC DNA]</scope>
    <source>
        <strain evidence="1 2">DSM 44786</strain>
    </source>
</reference>
<name>A0A7W7SJ48_9ACTN</name>
<dbReference type="RefSeq" id="WP_184923339.1">
    <property type="nucleotide sequence ID" value="NZ_JACHJR010000001.1"/>
</dbReference>
<dbReference type="Proteomes" id="UP000573327">
    <property type="component" value="Unassembled WGS sequence"/>
</dbReference>
<accession>A0A7W7SJ48</accession>
<protein>
    <submittedName>
        <fullName evidence="1">Uncharacterized protein</fullName>
    </submittedName>
</protein>
<evidence type="ECO:0000313" key="1">
    <source>
        <dbReference type="EMBL" id="MBB4951411.1"/>
    </source>
</evidence>
<dbReference type="AlphaFoldDB" id="A0A7W7SJ48"/>
<comment type="caution">
    <text evidence="1">The sequence shown here is derived from an EMBL/GenBank/DDBJ whole genome shotgun (WGS) entry which is preliminary data.</text>
</comment>
<sequence>MPISVHLRTYTGETLAICSHPSINALCLRAHNLGLPGLGHVDPEDNTVFNRLQLRLLIPELIRLAQEAPTGEAEAARELLALTEQMQSKPHHVLLFNGD</sequence>
<proteinExistence type="predicted"/>
<organism evidence="1 2">
    <name type="scientific">Kitasatospora gansuensis</name>
    <dbReference type="NCBI Taxonomy" id="258050"/>
    <lineage>
        <taxon>Bacteria</taxon>
        <taxon>Bacillati</taxon>
        <taxon>Actinomycetota</taxon>
        <taxon>Actinomycetes</taxon>
        <taxon>Kitasatosporales</taxon>
        <taxon>Streptomycetaceae</taxon>
        <taxon>Kitasatospora</taxon>
    </lineage>
</organism>